<keyword evidence="1" id="KW-0732">Signal</keyword>
<proteinExistence type="predicted"/>
<reference evidence="2 3" key="1">
    <citation type="submission" date="2018-06" db="EMBL/GenBank/DDBJ databases">
        <authorList>
            <consortium name="Pathogen Informatics"/>
            <person name="Doyle S."/>
        </authorList>
    </citation>
    <scope>NUCLEOTIDE SEQUENCE [LARGE SCALE GENOMIC DNA]</scope>
    <source>
        <strain evidence="2 3">NCTC9140</strain>
    </source>
</reference>
<dbReference type="EMBL" id="UGKQ01000007">
    <property type="protein sequence ID" value="STS82840.1"/>
    <property type="molecule type" value="Genomic_DNA"/>
</dbReference>
<feature type="chain" id="PRO_5017045226" evidence="1">
    <location>
        <begin position="20"/>
        <end position="186"/>
    </location>
</feature>
<sequence length="186" mass="19912">MRKAFWLLFALALALPALAQDPVLPAVTAIHTAPTLGELPPPESLRPCCAFGYDLHVRAAGIPIPMYQIGNVLTLGTLGKHHYNDSAFGAVKNLLGLSEEQNGLIYTRRGGFIDIAHVRDTADNTFYLFNRIAPTLGQAGRIFYSEETGRAPRAAECLYAAGGRQAALSAGGLARRASGLRNRPVA</sequence>
<feature type="signal peptide" evidence="1">
    <location>
        <begin position="1"/>
        <end position="19"/>
    </location>
</feature>
<accession>A0A377TXW8</accession>
<organism evidence="2 3">
    <name type="scientific">Klebsiella pneumoniae</name>
    <dbReference type="NCBI Taxonomy" id="573"/>
    <lineage>
        <taxon>Bacteria</taxon>
        <taxon>Pseudomonadati</taxon>
        <taxon>Pseudomonadota</taxon>
        <taxon>Gammaproteobacteria</taxon>
        <taxon>Enterobacterales</taxon>
        <taxon>Enterobacteriaceae</taxon>
        <taxon>Klebsiella/Raoultella group</taxon>
        <taxon>Klebsiella</taxon>
        <taxon>Klebsiella pneumoniae complex</taxon>
    </lineage>
</organism>
<protein>
    <submittedName>
        <fullName evidence="2">Uncharacterized protein</fullName>
    </submittedName>
</protein>
<dbReference type="Pfam" id="PF13265">
    <property type="entry name" value="DUF4056"/>
    <property type="match status" value="1"/>
</dbReference>
<dbReference type="AlphaFoldDB" id="A0A377TXW8"/>
<name>A0A377TXW8_KLEPN</name>
<dbReference type="InterPro" id="IPR025130">
    <property type="entry name" value="DUF4056"/>
</dbReference>
<dbReference type="Proteomes" id="UP000254938">
    <property type="component" value="Unassembled WGS sequence"/>
</dbReference>
<gene>
    <name evidence="2" type="ORF">NCTC9140_04591</name>
</gene>
<evidence type="ECO:0000313" key="2">
    <source>
        <dbReference type="EMBL" id="STS82840.1"/>
    </source>
</evidence>
<evidence type="ECO:0000313" key="3">
    <source>
        <dbReference type="Proteomes" id="UP000254938"/>
    </source>
</evidence>
<evidence type="ECO:0000256" key="1">
    <source>
        <dbReference type="SAM" id="SignalP"/>
    </source>
</evidence>